<dbReference type="AlphaFoldDB" id="A0A370HHE1"/>
<dbReference type="InterPro" id="IPR029154">
    <property type="entry name" value="HIBADH-like_NADP-bd"/>
</dbReference>
<keyword evidence="1" id="KW-0560">Oxidoreductase</keyword>
<comment type="caution">
    <text evidence="6">The sequence shown here is derived from an EMBL/GenBank/DDBJ whole genome shotgun (WGS) entry which is preliminary data.</text>
</comment>
<dbReference type="EMBL" id="QQBB01000008">
    <property type="protein sequence ID" value="RDI56790.1"/>
    <property type="molecule type" value="Genomic_DNA"/>
</dbReference>
<dbReference type="RefSeq" id="WP_114771753.1">
    <property type="nucleotide sequence ID" value="NZ_QQBB01000008.1"/>
</dbReference>
<organism evidence="6 7">
    <name type="scientific">Microvirga subterranea</name>
    <dbReference type="NCBI Taxonomy" id="186651"/>
    <lineage>
        <taxon>Bacteria</taxon>
        <taxon>Pseudomonadati</taxon>
        <taxon>Pseudomonadota</taxon>
        <taxon>Alphaproteobacteria</taxon>
        <taxon>Hyphomicrobiales</taxon>
        <taxon>Methylobacteriaceae</taxon>
        <taxon>Microvirga</taxon>
    </lineage>
</organism>
<dbReference type="InterPro" id="IPR008927">
    <property type="entry name" value="6-PGluconate_DH-like_C_sf"/>
</dbReference>
<dbReference type="InterPro" id="IPR015815">
    <property type="entry name" value="HIBADH-related"/>
</dbReference>
<keyword evidence="7" id="KW-1185">Reference proteome</keyword>
<dbReference type="Gene3D" id="3.40.50.720">
    <property type="entry name" value="NAD(P)-binding Rossmann-like Domain"/>
    <property type="match status" value="1"/>
</dbReference>
<reference evidence="6 7" key="1">
    <citation type="submission" date="2018-07" db="EMBL/GenBank/DDBJ databases">
        <title>Genomic Encyclopedia of Type Strains, Phase IV (KMG-IV): sequencing the most valuable type-strain genomes for metagenomic binning, comparative biology and taxonomic classification.</title>
        <authorList>
            <person name="Goeker M."/>
        </authorList>
    </citation>
    <scope>NUCLEOTIDE SEQUENCE [LARGE SCALE GENOMIC DNA]</scope>
    <source>
        <strain evidence="6 7">DSM 14364</strain>
    </source>
</reference>
<dbReference type="PIRSF" id="PIRSF000103">
    <property type="entry name" value="HIBADH"/>
    <property type="match status" value="1"/>
</dbReference>
<protein>
    <submittedName>
        <fullName evidence="6">3-hydroxyisobutyrate dehydrogenase-like beta-hydroxyacid dehydrogenase</fullName>
    </submittedName>
</protein>
<dbReference type="SUPFAM" id="SSF51735">
    <property type="entry name" value="NAD(P)-binding Rossmann-fold domains"/>
    <property type="match status" value="1"/>
</dbReference>
<feature type="domain" description="6-phosphogluconate dehydrogenase NADP-binding" evidence="4">
    <location>
        <begin position="5"/>
        <end position="155"/>
    </location>
</feature>
<evidence type="ECO:0000256" key="3">
    <source>
        <dbReference type="PIRSR" id="PIRSR000103-1"/>
    </source>
</evidence>
<dbReference type="Proteomes" id="UP000254925">
    <property type="component" value="Unassembled WGS sequence"/>
</dbReference>
<dbReference type="InterPro" id="IPR036291">
    <property type="entry name" value="NAD(P)-bd_dom_sf"/>
</dbReference>
<dbReference type="Pfam" id="PF03446">
    <property type="entry name" value="NAD_binding_2"/>
    <property type="match status" value="1"/>
</dbReference>
<evidence type="ECO:0000256" key="2">
    <source>
        <dbReference type="ARBA" id="ARBA00023027"/>
    </source>
</evidence>
<evidence type="ECO:0000313" key="6">
    <source>
        <dbReference type="EMBL" id="RDI56790.1"/>
    </source>
</evidence>
<evidence type="ECO:0000259" key="4">
    <source>
        <dbReference type="Pfam" id="PF03446"/>
    </source>
</evidence>
<dbReference type="InterPro" id="IPR013328">
    <property type="entry name" value="6PGD_dom2"/>
</dbReference>
<feature type="active site" evidence="3">
    <location>
        <position position="171"/>
    </location>
</feature>
<dbReference type="GO" id="GO:0050661">
    <property type="term" value="F:NADP binding"/>
    <property type="evidence" value="ECO:0007669"/>
    <property type="project" value="InterPro"/>
</dbReference>
<keyword evidence="2" id="KW-0520">NAD</keyword>
<accession>A0A370HHE1</accession>
<dbReference type="PANTHER" id="PTHR43060">
    <property type="entry name" value="3-HYDROXYISOBUTYRATE DEHYDROGENASE-LIKE 1, MITOCHONDRIAL-RELATED"/>
    <property type="match status" value="1"/>
</dbReference>
<evidence type="ECO:0000256" key="1">
    <source>
        <dbReference type="ARBA" id="ARBA00023002"/>
    </source>
</evidence>
<dbReference type="Gene3D" id="1.10.1040.10">
    <property type="entry name" value="N-(1-d-carboxylethyl)-l-norvaline Dehydrogenase, domain 2"/>
    <property type="match status" value="1"/>
</dbReference>
<sequence>MPQAIGLIGLGLMGSALAQRLLNAGFPVVGFDLDPAKRRALEEIGGMPAPSIGAVAERCDTVLIAVLTGEQVAEVIEGEGGLLTADRHLTIFCTATCDPSTIAAIEDRVRDGGSSFLDAPVSGSSGQVAKGEGLGLIGGDPAVAEQCREVLTAIYPRHVHVGAAGDGSRAKLAINLALGLNRLALAESLAFAERIGLDPSRFLSIARESAAYSQIMDVKGQKMLEGDFTPQGKIVQSRKDVHLILQEANRAGQRLPLAEVLLGVLEGCMSNGEGDWDNSAVIREVRRRRT</sequence>
<name>A0A370HHE1_9HYPH</name>
<dbReference type="InterPro" id="IPR006115">
    <property type="entry name" value="6PGDH_NADP-bd"/>
</dbReference>
<proteinExistence type="predicted"/>
<feature type="domain" description="3-hydroxyisobutyrate dehydrogenase-like NAD-binding" evidence="5">
    <location>
        <begin position="165"/>
        <end position="283"/>
    </location>
</feature>
<dbReference type="OrthoDB" id="9812907at2"/>
<dbReference type="GO" id="GO:0016491">
    <property type="term" value="F:oxidoreductase activity"/>
    <property type="evidence" value="ECO:0007669"/>
    <property type="project" value="UniProtKB-KW"/>
</dbReference>
<dbReference type="GO" id="GO:0051287">
    <property type="term" value="F:NAD binding"/>
    <property type="evidence" value="ECO:0007669"/>
    <property type="project" value="InterPro"/>
</dbReference>
<dbReference type="Pfam" id="PF14833">
    <property type="entry name" value="NAD_binding_11"/>
    <property type="match status" value="1"/>
</dbReference>
<evidence type="ECO:0000313" key="7">
    <source>
        <dbReference type="Proteomes" id="UP000254925"/>
    </source>
</evidence>
<dbReference type="PANTHER" id="PTHR43060:SF15">
    <property type="entry name" value="3-HYDROXYISOBUTYRATE DEHYDROGENASE-LIKE 1, MITOCHONDRIAL-RELATED"/>
    <property type="match status" value="1"/>
</dbReference>
<evidence type="ECO:0000259" key="5">
    <source>
        <dbReference type="Pfam" id="PF14833"/>
    </source>
</evidence>
<dbReference type="SUPFAM" id="SSF48179">
    <property type="entry name" value="6-phosphogluconate dehydrogenase C-terminal domain-like"/>
    <property type="match status" value="1"/>
</dbReference>
<gene>
    <name evidence="6" type="ORF">DES45_108139</name>
</gene>